<evidence type="ECO:0000313" key="1">
    <source>
        <dbReference type="EMBL" id="AJY47028.1"/>
    </source>
</evidence>
<dbReference type="HOGENOM" id="CLU_2206853_0_0_5"/>
<accession>A0A0D5LUJ8</accession>
<gene>
    <name evidence="1" type="ORF">TM49_17245</name>
</gene>
<dbReference type="OrthoDB" id="7915943at2"/>
<dbReference type="KEGG" id="mey:TM49_17245"/>
<dbReference type="RefSeq" id="WP_045683086.1">
    <property type="nucleotide sequence ID" value="NZ_CP010803.1"/>
</dbReference>
<organism evidence="1 2">
    <name type="scientific">Martelella endophytica</name>
    <dbReference type="NCBI Taxonomy" id="1486262"/>
    <lineage>
        <taxon>Bacteria</taxon>
        <taxon>Pseudomonadati</taxon>
        <taxon>Pseudomonadota</taxon>
        <taxon>Alphaproteobacteria</taxon>
        <taxon>Hyphomicrobiales</taxon>
        <taxon>Aurantimonadaceae</taxon>
        <taxon>Martelella</taxon>
    </lineage>
</organism>
<reference evidence="1 2" key="1">
    <citation type="journal article" date="2015" name="Genome Announc.">
        <title>Complete genome sequence of Martelella endophytica YC6887, which has antifungal activity associated with a halophyte.</title>
        <authorList>
            <person name="Khan A."/>
            <person name="Khan H."/>
            <person name="Chung E.J."/>
            <person name="Hossain M.T."/>
            <person name="Chung Y.R."/>
        </authorList>
    </citation>
    <scope>NUCLEOTIDE SEQUENCE [LARGE SCALE GENOMIC DNA]</scope>
    <source>
        <strain evidence="1">YC6887</strain>
    </source>
</reference>
<protein>
    <submittedName>
        <fullName evidence="1">Uncharacterized protein</fullName>
    </submittedName>
</protein>
<dbReference type="STRING" id="1486262.TM49_17245"/>
<dbReference type="EMBL" id="CP010803">
    <property type="protein sequence ID" value="AJY47028.1"/>
    <property type="molecule type" value="Genomic_DNA"/>
</dbReference>
<keyword evidence="2" id="KW-1185">Reference proteome</keyword>
<proteinExistence type="predicted"/>
<sequence>MTVDLARHLGEVQGKLDALIQKVDENRTSHDEIHHRLNTVEHQNERLIEQNKALSERLGETEEFVAEYQKIKQIGRGYILGAAMAGTGFGVWLSDGLMQALKALKGG</sequence>
<evidence type="ECO:0000313" key="2">
    <source>
        <dbReference type="Proteomes" id="UP000032611"/>
    </source>
</evidence>
<name>A0A0D5LUJ8_MAREN</name>
<dbReference type="Proteomes" id="UP000032611">
    <property type="component" value="Chromosome"/>
</dbReference>
<dbReference type="PATRIC" id="fig|1486262.3.peg.3568"/>
<dbReference type="AlphaFoldDB" id="A0A0D5LUJ8"/>